<evidence type="ECO:0000256" key="5">
    <source>
        <dbReference type="ARBA" id="ARBA00022683"/>
    </source>
</evidence>
<keyword evidence="6" id="KW-0418">Kinase</keyword>
<keyword evidence="4 9" id="KW-0808">Transferase</keyword>
<organism evidence="9 10">
    <name type="scientific">Oceanobacillus oncorhynchi</name>
    <dbReference type="NCBI Taxonomy" id="545501"/>
    <lineage>
        <taxon>Bacteria</taxon>
        <taxon>Bacillati</taxon>
        <taxon>Bacillota</taxon>
        <taxon>Bacilli</taxon>
        <taxon>Bacillales</taxon>
        <taxon>Bacillaceae</taxon>
        <taxon>Oceanobacillus</taxon>
    </lineage>
</organism>
<dbReference type="OrthoDB" id="9808134at2"/>
<dbReference type="GO" id="GO:0008982">
    <property type="term" value="F:protein-N(PI)-phosphohistidine-sugar phosphotransferase activity"/>
    <property type="evidence" value="ECO:0007669"/>
    <property type="project" value="InterPro"/>
</dbReference>
<keyword evidence="10" id="KW-1185">Reference proteome</keyword>
<gene>
    <name evidence="9" type="primary">licB_3</name>
    <name evidence="9" type="ORF">BN997_01793</name>
</gene>
<dbReference type="InterPro" id="IPR051819">
    <property type="entry name" value="PTS_sugar-specific_EIIB"/>
</dbReference>
<dbReference type="InterPro" id="IPR013012">
    <property type="entry name" value="PTS_EIIB_3"/>
</dbReference>
<protein>
    <submittedName>
        <fullName evidence="9">Lichenan-specific phosphotransferase enzyme IIB component</fullName>
    </submittedName>
</protein>
<proteinExistence type="predicted"/>
<dbReference type="Gene3D" id="3.40.50.2300">
    <property type="match status" value="1"/>
</dbReference>
<evidence type="ECO:0000256" key="3">
    <source>
        <dbReference type="ARBA" id="ARBA00022597"/>
    </source>
</evidence>
<dbReference type="PANTHER" id="PTHR34581:SF2">
    <property type="entry name" value="PTS SYSTEM N,N'-DIACETYLCHITOBIOSE-SPECIFIC EIIB COMPONENT"/>
    <property type="match status" value="1"/>
</dbReference>
<dbReference type="PROSITE" id="PS51100">
    <property type="entry name" value="PTS_EIIB_TYPE_3"/>
    <property type="match status" value="1"/>
</dbReference>
<evidence type="ECO:0000256" key="2">
    <source>
        <dbReference type="ARBA" id="ARBA00022553"/>
    </source>
</evidence>
<dbReference type="RefSeq" id="WP_042531409.1">
    <property type="nucleotide sequence ID" value="NZ_CAXOIH010000009.1"/>
</dbReference>
<accession>A0A0A1MFS7</accession>
<evidence type="ECO:0000313" key="9">
    <source>
        <dbReference type="EMBL" id="CEI81938.1"/>
    </source>
</evidence>
<keyword evidence="2" id="KW-0597">Phosphoprotein</keyword>
<evidence type="ECO:0000256" key="4">
    <source>
        <dbReference type="ARBA" id="ARBA00022679"/>
    </source>
</evidence>
<evidence type="ECO:0000313" key="10">
    <source>
        <dbReference type="Proteomes" id="UP000040453"/>
    </source>
</evidence>
<dbReference type="PANTHER" id="PTHR34581">
    <property type="entry name" value="PTS SYSTEM N,N'-DIACETYLCHITOBIOSE-SPECIFIC EIIB COMPONENT"/>
    <property type="match status" value="1"/>
</dbReference>
<dbReference type="STRING" id="545501.BN997_01793"/>
<sequence>MKKVLFVCSGGMSSEIVVNALKKEAGKHGQDLDVKAVGSSEVDAELDHHWDAIMVAPQIRHRFKGIKEKADEHGVPCGSIPAQAYNPLGGPTLLKALNELIS</sequence>
<dbReference type="GO" id="GO:0009401">
    <property type="term" value="P:phosphoenolpyruvate-dependent sugar phosphotransferase system"/>
    <property type="evidence" value="ECO:0007669"/>
    <property type="project" value="UniProtKB-KW"/>
</dbReference>
<keyword evidence="3" id="KW-0762">Sugar transport</keyword>
<evidence type="ECO:0000256" key="7">
    <source>
        <dbReference type="PROSITE-ProRule" id="PRU00423"/>
    </source>
</evidence>
<dbReference type="CDD" id="cd05564">
    <property type="entry name" value="PTS_IIB_chitobiose_lichenan"/>
    <property type="match status" value="1"/>
</dbReference>
<dbReference type="GO" id="GO:0016301">
    <property type="term" value="F:kinase activity"/>
    <property type="evidence" value="ECO:0007669"/>
    <property type="project" value="UniProtKB-KW"/>
</dbReference>
<keyword evidence="5" id="KW-0598">Phosphotransferase system</keyword>
<name>A0A0A1MFS7_9BACI</name>
<evidence type="ECO:0000256" key="6">
    <source>
        <dbReference type="ARBA" id="ARBA00022777"/>
    </source>
</evidence>
<reference evidence="9 10" key="1">
    <citation type="submission" date="2014-11" db="EMBL/GenBank/DDBJ databases">
        <authorList>
            <person name="Urmite Genomes Urmite Genomes"/>
        </authorList>
    </citation>
    <scope>NUCLEOTIDE SEQUENCE [LARGE SCALE GENOMIC DNA]</scope>
    <source>
        <strain evidence="9 10">Oc5</strain>
    </source>
</reference>
<dbReference type="InterPro" id="IPR036095">
    <property type="entry name" value="PTS_EIIB-like_sf"/>
</dbReference>
<feature type="modified residue" description="Phosphocysteine; by EIIA" evidence="7">
    <location>
        <position position="8"/>
    </location>
</feature>
<keyword evidence="1" id="KW-0813">Transport</keyword>
<dbReference type="EMBL" id="CDGG01000001">
    <property type="protein sequence ID" value="CEI81938.1"/>
    <property type="molecule type" value="Genomic_DNA"/>
</dbReference>
<dbReference type="InterPro" id="IPR003501">
    <property type="entry name" value="PTS_EIIB_2/3"/>
</dbReference>
<dbReference type="Proteomes" id="UP000040453">
    <property type="component" value="Unassembled WGS sequence"/>
</dbReference>
<evidence type="ECO:0000259" key="8">
    <source>
        <dbReference type="PROSITE" id="PS51100"/>
    </source>
</evidence>
<evidence type="ECO:0000256" key="1">
    <source>
        <dbReference type="ARBA" id="ARBA00022448"/>
    </source>
</evidence>
<feature type="domain" description="PTS EIIB type-3" evidence="8">
    <location>
        <begin position="1"/>
        <end position="102"/>
    </location>
</feature>
<dbReference type="Pfam" id="PF02302">
    <property type="entry name" value="PTS_IIB"/>
    <property type="match status" value="1"/>
</dbReference>
<dbReference type="SUPFAM" id="SSF52794">
    <property type="entry name" value="PTS system IIB component-like"/>
    <property type="match status" value="1"/>
</dbReference>
<dbReference type="AlphaFoldDB" id="A0A0A1MFS7"/>